<dbReference type="EMBL" id="JADGKB010000057">
    <property type="protein sequence ID" value="KAJ3255968.1"/>
    <property type="molecule type" value="Genomic_DNA"/>
</dbReference>
<accession>A0AAD5UIF0</accession>
<protein>
    <recommendedName>
        <fullName evidence="4">Apple domain-containing protein</fullName>
    </recommendedName>
</protein>
<sequence>METFAILLLLNALVSAGPMSKRDSDDIPVLFKSPLAPRGCTRYVWGYDITGVTSEVDLTFNDGIKSAKDCFERCAQSPANCTSWVWKFTTDPDHRTCTLYSNFNIPSQVNIAFDIKNSTSNINNDKLMANNNNPQMGANVPLCTHFNSTEPDHGCLSGMSMLTAKNQLIC</sequence>
<keyword evidence="1" id="KW-0732">Signal</keyword>
<keyword evidence="3" id="KW-1185">Reference proteome</keyword>
<name>A0AAD5UIF0_9FUNG</name>
<proteinExistence type="predicted"/>
<dbReference type="Proteomes" id="UP001210925">
    <property type="component" value="Unassembled WGS sequence"/>
</dbReference>
<dbReference type="Gene3D" id="3.50.4.10">
    <property type="entry name" value="Hepatocyte Growth Factor"/>
    <property type="match status" value="1"/>
</dbReference>
<evidence type="ECO:0000313" key="3">
    <source>
        <dbReference type="Proteomes" id="UP001210925"/>
    </source>
</evidence>
<gene>
    <name evidence="2" type="ORF">HK103_005775</name>
</gene>
<feature type="chain" id="PRO_5042187706" description="Apple domain-containing protein" evidence="1">
    <location>
        <begin position="17"/>
        <end position="170"/>
    </location>
</feature>
<feature type="signal peptide" evidence="1">
    <location>
        <begin position="1"/>
        <end position="16"/>
    </location>
</feature>
<comment type="caution">
    <text evidence="2">The sequence shown here is derived from an EMBL/GenBank/DDBJ whole genome shotgun (WGS) entry which is preliminary data.</text>
</comment>
<evidence type="ECO:0000256" key="1">
    <source>
        <dbReference type="SAM" id="SignalP"/>
    </source>
</evidence>
<organism evidence="2 3">
    <name type="scientific">Boothiomyces macroporosus</name>
    <dbReference type="NCBI Taxonomy" id="261099"/>
    <lineage>
        <taxon>Eukaryota</taxon>
        <taxon>Fungi</taxon>
        <taxon>Fungi incertae sedis</taxon>
        <taxon>Chytridiomycota</taxon>
        <taxon>Chytridiomycota incertae sedis</taxon>
        <taxon>Chytridiomycetes</taxon>
        <taxon>Rhizophydiales</taxon>
        <taxon>Terramycetaceae</taxon>
        <taxon>Boothiomyces</taxon>
    </lineage>
</organism>
<evidence type="ECO:0000313" key="2">
    <source>
        <dbReference type="EMBL" id="KAJ3255968.1"/>
    </source>
</evidence>
<dbReference type="AlphaFoldDB" id="A0AAD5UIF0"/>
<evidence type="ECO:0008006" key="4">
    <source>
        <dbReference type="Google" id="ProtNLM"/>
    </source>
</evidence>
<reference evidence="2" key="1">
    <citation type="submission" date="2020-05" db="EMBL/GenBank/DDBJ databases">
        <title>Phylogenomic resolution of chytrid fungi.</title>
        <authorList>
            <person name="Stajich J.E."/>
            <person name="Amses K."/>
            <person name="Simmons R."/>
            <person name="Seto K."/>
            <person name="Myers J."/>
            <person name="Bonds A."/>
            <person name="Quandt C.A."/>
            <person name="Barry K."/>
            <person name="Liu P."/>
            <person name="Grigoriev I."/>
            <person name="Longcore J.E."/>
            <person name="James T.Y."/>
        </authorList>
    </citation>
    <scope>NUCLEOTIDE SEQUENCE</scope>
    <source>
        <strain evidence="2">PLAUS21</strain>
    </source>
</reference>